<keyword evidence="2" id="KW-1185">Reference proteome</keyword>
<dbReference type="Proteomes" id="UP001162131">
    <property type="component" value="Unassembled WGS sequence"/>
</dbReference>
<accession>A0AAU9JH28</accession>
<protein>
    <submittedName>
        <fullName evidence="1">Uncharacterized protein</fullName>
    </submittedName>
</protein>
<proteinExistence type="predicted"/>
<dbReference type="EMBL" id="CAJZBQ010000038">
    <property type="protein sequence ID" value="CAG9325271.1"/>
    <property type="molecule type" value="Genomic_DNA"/>
</dbReference>
<comment type="caution">
    <text evidence="1">The sequence shown here is derived from an EMBL/GenBank/DDBJ whole genome shotgun (WGS) entry which is preliminary data.</text>
</comment>
<evidence type="ECO:0000313" key="2">
    <source>
        <dbReference type="Proteomes" id="UP001162131"/>
    </source>
</evidence>
<dbReference type="AlphaFoldDB" id="A0AAU9JH28"/>
<name>A0AAU9JH28_9CILI</name>
<evidence type="ECO:0000313" key="1">
    <source>
        <dbReference type="EMBL" id="CAG9325271.1"/>
    </source>
</evidence>
<sequence>MTNTLLGSVLGAVYSLSTQRGLMTLDAFEEFIVWVDKFLTTYSSLVPTADNLDAIVEIGESYLNYGINTTFSEQSFEKYVLYVNNFYTTWAIAATTNDLVTQSSINNAVNTAKTHIYKDRNFPEDMQNTTRYYSEVANLTYPGTLDF</sequence>
<gene>
    <name evidence="1" type="ORF">BSTOLATCC_MIC38534</name>
</gene>
<organism evidence="1 2">
    <name type="scientific">Blepharisma stoltei</name>
    <dbReference type="NCBI Taxonomy" id="1481888"/>
    <lineage>
        <taxon>Eukaryota</taxon>
        <taxon>Sar</taxon>
        <taxon>Alveolata</taxon>
        <taxon>Ciliophora</taxon>
        <taxon>Postciliodesmatophora</taxon>
        <taxon>Heterotrichea</taxon>
        <taxon>Heterotrichida</taxon>
        <taxon>Blepharismidae</taxon>
        <taxon>Blepharisma</taxon>
    </lineage>
</organism>
<reference evidence="1" key="1">
    <citation type="submission" date="2021-09" db="EMBL/GenBank/DDBJ databases">
        <authorList>
            <consortium name="AG Swart"/>
            <person name="Singh M."/>
            <person name="Singh A."/>
            <person name="Seah K."/>
            <person name="Emmerich C."/>
        </authorList>
    </citation>
    <scope>NUCLEOTIDE SEQUENCE</scope>
    <source>
        <strain evidence="1">ATCC30299</strain>
    </source>
</reference>